<evidence type="ECO:0000259" key="18">
    <source>
        <dbReference type="PROSITE" id="PS50235"/>
    </source>
</evidence>
<dbReference type="CDD" id="cd14294">
    <property type="entry name" value="UBA1_UBP5_like"/>
    <property type="match status" value="1"/>
</dbReference>
<dbReference type="PROSITE" id="PS50030">
    <property type="entry name" value="UBA"/>
    <property type="match status" value="2"/>
</dbReference>
<evidence type="ECO:0000313" key="20">
    <source>
        <dbReference type="EMBL" id="CAH1725881.1"/>
    </source>
</evidence>
<feature type="binding site" evidence="14">
    <location>
        <position position="233"/>
    </location>
    <ligand>
        <name>Zn(2+)</name>
        <dbReference type="ChEBI" id="CHEBI:29105"/>
    </ligand>
</feature>
<dbReference type="SMART" id="SM00165">
    <property type="entry name" value="UBA"/>
    <property type="match status" value="2"/>
</dbReference>
<dbReference type="CDD" id="cd14386">
    <property type="entry name" value="UBA2_UBP5"/>
    <property type="match status" value="1"/>
</dbReference>
<dbReference type="AlphaFoldDB" id="A0A9P0J2S6"/>
<keyword evidence="8 11" id="KW-0378">Hydrolase</keyword>
<feature type="binding site" evidence="13">
    <location>
        <position position="210"/>
    </location>
    <ligand>
        <name>substrate</name>
    </ligand>
</feature>
<dbReference type="Gene3D" id="1.10.8.10">
    <property type="entry name" value="DNA helicase RuvA subunit, C-terminal domain"/>
    <property type="match status" value="2"/>
</dbReference>
<sequence>MDLLAAKQILENYDARVPKDTDRVYKDECMYSFDSPDYENGLFICLKTFAGFGIDHVERYHRKTGCSVFLHMLREKIEVETKMTQVGDAPTERKITRLAIGVDGGFDPDAENKKYKTIEKYSIVILPSFKSIPFETSELPQKVIDSVKGIIEAKSANYLDELQSLSSTWDGEVRQKTAYADIEQLNNGKKIAPSGWKCDYVNCDKVNNLWLNLTDGSIYCGRKFFDGSGGNGHATLHYEETKYPLAVKLGTITKDGKGDVYSYPEDDMVENPNLIKHLSHFGINISALEKTEKSMVELELDLNQKVGEWATILESGSELKPIFGPGYTGIHNLGNSCYMNSIIQVLFSIQDFTDKYYLGSKDIFEMCETSPIDNFDVQMAKVAHGLCSGKYSMPPPEVIEGKKKYWHHGIRPNTFKLLIGKGHSEFATKKQQDAQEFFLYFLSLIERYSQNSQNPAECFKFNIEDRYQCTTTGQIKYTYRPEYCLPLSISLDNMINKAEVEAFKQKEAENDNKDVSIVVRPQIKFASCLNSFGQPEVIEQFFNAALNQRTTAEKITRFASFPDYLMIHLKKFTLREDWVPIKLDVSVDMPEEINIEYLRGNGPQEGENLLPETSDAPPAFVFDENIMSELTNMGFPPEACKRAIFFTKNKSLNDATNWLMEHITDSDFSSPFEQPGTEINSEFLPNEEAAAMIMSMGFERNHVIAALKATENNLDRALDWIMSHGPEEIFTAELTTEQPAKNNKPAFRDGKGIYKLLAFVSHMGSSSTVGHYVCHIKKEERWVIFNDEKVAVSQNPPTDLGYLYVYKRVSNDQI</sequence>
<dbReference type="Proteomes" id="UP001154329">
    <property type="component" value="Chromosome 2"/>
</dbReference>
<evidence type="ECO:0000256" key="11">
    <source>
        <dbReference type="PIRNR" id="PIRNR016308"/>
    </source>
</evidence>
<comment type="catalytic activity">
    <reaction evidence="1 11 16">
        <text>Thiol-dependent hydrolysis of ester, thioester, amide, peptide and isopeptide bonds formed by the C-terminal Gly of ubiquitin (a 76-residue protein attached to proteins as an intracellular targeting signal).</text>
        <dbReference type="EC" id="3.4.19.12"/>
    </reaction>
</comment>
<evidence type="ECO:0000256" key="12">
    <source>
        <dbReference type="PIRSR" id="PIRSR016308-1"/>
    </source>
</evidence>
<keyword evidence="3 11" id="KW-0645">Protease</keyword>
<dbReference type="Pfam" id="PF00443">
    <property type="entry name" value="UCH"/>
    <property type="match status" value="1"/>
</dbReference>
<feature type="binding site" evidence="14">
    <location>
        <position position="220"/>
    </location>
    <ligand>
        <name>Zn(2+)</name>
        <dbReference type="ChEBI" id="CHEBI:29105"/>
    </ligand>
</feature>
<reference evidence="20" key="2">
    <citation type="submission" date="2022-10" db="EMBL/GenBank/DDBJ databases">
        <authorList>
            <consortium name="ENA_rothamsted_submissions"/>
            <consortium name="culmorum"/>
            <person name="King R."/>
        </authorList>
    </citation>
    <scope>NUCLEOTIDE SEQUENCE</scope>
</reference>
<dbReference type="SUPFAM" id="SSF46934">
    <property type="entry name" value="UBA-like"/>
    <property type="match status" value="1"/>
</dbReference>
<feature type="active site" description="Nucleophile" evidence="12">
    <location>
        <position position="337"/>
    </location>
</feature>
<evidence type="ECO:0000259" key="19">
    <source>
        <dbReference type="PROSITE" id="PS50271"/>
    </source>
</evidence>
<keyword evidence="4 11" id="KW-0479">Metal-binding</keyword>
<comment type="similarity">
    <text evidence="2 11 16">Belongs to the peptidase C19 family.</text>
</comment>
<proteinExistence type="inferred from homology"/>
<dbReference type="FunFam" id="1.10.8.10:FF:000003">
    <property type="entry name" value="UV excision repair protein RAD23 homolog"/>
    <property type="match status" value="1"/>
</dbReference>
<feature type="domain" description="UBA" evidence="17">
    <location>
        <begin position="621"/>
        <end position="662"/>
    </location>
</feature>
<dbReference type="Gene3D" id="3.90.70.10">
    <property type="entry name" value="Cysteine proteinases"/>
    <property type="match status" value="1"/>
</dbReference>
<evidence type="ECO:0000256" key="15">
    <source>
        <dbReference type="PROSITE-ProRule" id="PRU00502"/>
    </source>
</evidence>
<dbReference type="FunFam" id="3.30.40.10:FF:000026">
    <property type="entry name" value="Ubiquitin carboxyl-terminal hydrolase"/>
    <property type="match status" value="1"/>
</dbReference>
<evidence type="ECO:0000256" key="2">
    <source>
        <dbReference type="ARBA" id="ARBA00009085"/>
    </source>
</evidence>
<name>A0A9P0J2S6_APHGO</name>
<keyword evidence="9 11" id="KW-0788">Thiol protease</keyword>
<evidence type="ECO:0000256" key="7">
    <source>
        <dbReference type="ARBA" id="ARBA00022786"/>
    </source>
</evidence>
<evidence type="ECO:0000313" key="21">
    <source>
        <dbReference type="Proteomes" id="UP001154329"/>
    </source>
</evidence>
<keyword evidence="21" id="KW-1185">Reference proteome</keyword>
<evidence type="ECO:0000256" key="3">
    <source>
        <dbReference type="ARBA" id="ARBA00022670"/>
    </source>
</evidence>
<dbReference type="InterPro" id="IPR001607">
    <property type="entry name" value="Znf_UBP"/>
</dbReference>
<feature type="binding site" evidence="13">
    <location>
        <position position="261"/>
    </location>
    <ligand>
        <name>substrate</name>
    </ligand>
</feature>
<evidence type="ECO:0000256" key="8">
    <source>
        <dbReference type="ARBA" id="ARBA00022801"/>
    </source>
</evidence>
<evidence type="ECO:0000256" key="13">
    <source>
        <dbReference type="PIRSR" id="PIRSR016308-2"/>
    </source>
</evidence>
<protein>
    <recommendedName>
        <fullName evidence="11 16">Ubiquitin carboxyl-terminal hydrolase</fullName>
        <ecNumber evidence="11 16">3.4.19.12</ecNumber>
    </recommendedName>
</protein>
<evidence type="ECO:0000256" key="14">
    <source>
        <dbReference type="PIRSR" id="PIRSR016308-3"/>
    </source>
</evidence>
<accession>A0A9P0J2S6</accession>
<keyword evidence="5" id="KW-0677">Repeat</keyword>
<dbReference type="GO" id="GO:0016579">
    <property type="term" value="P:protein deubiquitination"/>
    <property type="evidence" value="ECO:0007669"/>
    <property type="project" value="InterPro"/>
</dbReference>
<keyword evidence="7 11" id="KW-0833">Ubl conjugation pathway</keyword>
<feature type="binding site" evidence="13">
    <location>
        <position position="263"/>
    </location>
    <ligand>
        <name>substrate</name>
    </ligand>
</feature>
<gene>
    <name evidence="20" type="ORF">APHIGO_LOCUS6880</name>
</gene>
<dbReference type="FunFam" id="1.10.8.10:FF:000167">
    <property type="entry name" value="Ubiquitin carboxyl-terminal hydrolase"/>
    <property type="match status" value="1"/>
</dbReference>
<dbReference type="Pfam" id="PF00627">
    <property type="entry name" value="UBA"/>
    <property type="match status" value="2"/>
</dbReference>
<evidence type="ECO:0000256" key="9">
    <source>
        <dbReference type="ARBA" id="ARBA00022807"/>
    </source>
</evidence>
<dbReference type="PROSITE" id="PS50235">
    <property type="entry name" value="USP_3"/>
    <property type="match status" value="1"/>
</dbReference>
<dbReference type="InterPro" id="IPR038765">
    <property type="entry name" value="Papain-like_cys_pep_sf"/>
</dbReference>
<dbReference type="EMBL" id="OU899035">
    <property type="protein sequence ID" value="CAH1725881.1"/>
    <property type="molecule type" value="Genomic_DNA"/>
</dbReference>
<evidence type="ECO:0000256" key="6">
    <source>
        <dbReference type="ARBA" id="ARBA00022771"/>
    </source>
</evidence>
<dbReference type="GO" id="GO:0006508">
    <property type="term" value="P:proteolysis"/>
    <property type="evidence" value="ECO:0007669"/>
    <property type="project" value="UniProtKB-KW"/>
</dbReference>
<feature type="binding site" evidence="14">
    <location>
        <position position="203"/>
    </location>
    <ligand>
        <name>Zn(2+)</name>
        <dbReference type="ChEBI" id="CHEBI:29105"/>
    </ligand>
</feature>
<evidence type="ECO:0000259" key="17">
    <source>
        <dbReference type="PROSITE" id="PS50030"/>
    </source>
</evidence>
<dbReference type="InterPro" id="IPR018200">
    <property type="entry name" value="USP_CS"/>
</dbReference>
<dbReference type="PROSITE" id="PS00972">
    <property type="entry name" value="USP_1"/>
    <property type="match status" value="1"/>
</dbReference>
<evidence type="ECO:0000256" key="16">
    <source>
        <dbReference type="RuleBase" id="RU366025"/>
    </source>
</evidence>
<dbReference type="EC" id="3.4.19.12" evidence="11 16"/>
<organism evidence="20 21">
    <name type="scientific">Aphis gossypii</name>
    <name type="common">Cotton aphid</name>
    <dbReference type="NCBI Taxonomy" id="80765"/>
    <lineage>
        <taxon>Eukaryota</taxon>
        <taxon>Metazoa</taxon>
        <taxon>Ecdysozoa</taxon>
        <taxon>Arthropoda</taxon>
        <taxon>Hexapoda</taxon>
        <taxon>Insecta</taxon>
        <taxon>Pterygota</taxon>
        <taxon>Neoptera</taxon>
        <taxon>Paraneoptera</taxon>
        <taxon>Hemiptera</taxon>
        <taxon>Sternorrhyncha</taxon>
        <taxon>Aphidomorpha</taxon>
        <taxon>Aphidoidea</taxon>
        <taxon>Aphididae</taxon>
        <taxon>Aphidini</taxon>
        <taxon>Aphis</taxon>
        <taxon>Aphis</taxon>
    </lineage>
</organism>
<reference evidence="20" key="1">
    <citation type="submission" date="2022-02" db="EMBL/GenBank/DDBJ databases">
        <authorList>
            <person name="King R."/>
        </authorList>
    </citation>
    <scope>NUCLEOTIDE SEQUENCE</scope>
</reference>
<dbReference type="InterPro" id="IPR001394">
    <property type="entry name" value="Peptidase_C19_UCH"/>
</dbReference>
<dbReference type="SUPFAM" id="SSF57850">
    <property type="entry name" value="RING/U-box"/>
    <property type="match status" value="1"/>
</dbReference>
<dbReference type="InterPro" id="IPR050185">
    <property type="entry name" value="Ub_carboxyl-term_hydrolase"/>
</dbReference>
<dbReference type="Gene3D" id="3.30.40.10">
    <property type="entry name" value="Zinc/RING finger domain, C3HC4 (zinc finger)"/>
    <property type="match status" value="2"/>
</dbReference>
<dbReference type="CDD" id="cd02658">
    <property type="entry name" value="Peptidase_C19B"/>
    <property type="match status" value="1"/>
</dbReference>
<feature type="active site" description="Proton acceptor" evidence="12">
    <location>
        <position position="771"/>
    </location>
</feature>
<feature type="domain" description="UBA" evidence="17">
    <location>
        <begin position="684"/>
        <end position="724"/>
    </location>
</feature>
<dbReference type="GO" id="GO:0004843">
    <property type="term" value="F:cysteine-type deubiquitinase activity"/>
    <property type="evidence" value="ECO:0007669"/>
    <property type="project" value="UniProtKB-UniRule"/>
</dbReference>
<evidence type="ECO:0000256" key="1">
    <source>
        <dbReference type="ARBA" id="ARBA00000707"/>
    </source>
</evidence>
<dbReference type="InterPro" id="IPR016652">
    <property type="entry name" value="Ubiquitinyl_hydrolase"/>
</dbReference>
<dbReference type="PANTHER" id="PTHR21646:SF10">
    <property type="entry name" value="UBIQUITIN CARBOXYL-TERMINAL HYDROLASE 14"/>
    <property type="match status" value="1"/>
</dbReference>
<feature type="binding site" evidence="13">
    <location>
        <begin position="222"/>
        <end position="225"/>
    </location>
    <ligand>
        <name>substrate</name>
    </ligand>
</feature>
<dbReference type="SUPFAM" id="SSF54001">
    <property type="entry name" value="Cysteine proteinases"/>
    <property type="match status" value="1"/>
</dbReference>
<dbReference type="Pfam" id="PF02148">
    <property type="entry name" value="zf-UBP"/>
    <property type="match status" value="1"/>
</dbReference>
<dbReference type="PIRSF" id="PIRSF016308">
    <property type="entry name" value="UBP"/>
    <property type="match status" value="1"/>
</dbReference>
<keyword evidence="10 11" id="KW-0862">Zinc</keyword>
<dbReference type="InterPro" id="IPR013083">
    <property type="entry name" value="Znf_RING/FYVE/PHD"/>
</dbReference>
<evidence type="ECO:0000256" key="4">
    <source>
        <dbReference type="ARBA" id="ARBA00022723"/>
    </source>
</evidence>
<feature type="domain" description="UBP-type" evidence="19">
    <location>
        <begin position="172"/>
        <end position="285"/>
    </location>
</feature>
<dbReference type="SMART" id="SM00290">
    <property type="entry name" value="ZnF_UBP"/>
    <property type="match status" value="1"/>
</dbReference>
<dbReference type="InterPro" id="IPR041432">
    <property type="entry name" value="UBP13_Znf-UBP_var"/>
</dbReference>
<evidence type="ECO:0000256" key="5">
    <source>
        <dbReference type="ARBA" id="ARBA00022737"/>
    </source>
</evidence>
<dbReference type="InterPro" id="IPR028889">
    <property type="entry name" value="USP"/>
</dbReference>
<dbReference type="PROSITE" id="PS00973">
    <property type="entry name" value="USP_2"/>
    <property type="match status" value="1"/>
</dbReference>
<dbReference type="OrthoDB" id="361536at2759"/>
<dbReference type="GO" id="GO:0008270">
    <property type="term" value="F:zinc ion binding"/>
    <property type="evidence" value="ECO:0007669"/>
    <property type="project" value="UniProtKB-UniRule"/>
</dbReference>
<dbReference type="InterPro" id="IPR009060">
    <property type="entry name" value="UBA-like_sf"/>
</dbReference>
<dbReference type="PROSITE" id="PS50271">
    <property type="entry name" value="ZF_UBP"/>
    <property type="match status" value="1"/>
</dbReference>
<evidence type="ECO:0000256" key="10">
    <source>
        <dbReference type="ARBA" id="ARBA00022833"/>
    </source>
</evidence>
<dbReference type="PANTHER" id="PTHR21646">
    <property type="entry name" value="UBIQUITIN CARBOXYL-TERMINAL HYDROLASE"/>
    <property type="match status" value="1"/>
</dbReference>
<dbReference type="Pfam" id="PF17807">
    <property type="entry name" value="zf-UBP_var"/>
    <property type="match status" value="1"/>
</dbReference>
<feature type="binding site" evidence="14">
    <location>
        <position position="198"/>
    </location>
    <ligand>
        <name>Zn(2+)</name>
        <dbReference type="ChEBI" id="CHEBI:29105"/>
    </ligand>
</feature>
<feature type="domain" description="USP" evidence="18">
    <location>
        <begin position="328"/>
        <end position="809"/>
    </location>
</feature>
<dbReference type="InterPro" id="IPR015940">
    <property type="entry name" value="UBA"/>
</dbReference>
<keyword evidence="6 15" id="KW-0863">Zinc-finger</keyword>
<feature type="binding site" evidence="13">
    <location>
        <position position="266"/>
    </location>
    <ligand>
        <name>substrate</name>
    </ligand>
</feature>